<evidence type="ECO:0000256" key="7">
    <source>
        <dbReference type="ARBA" id="ARBA00023136"/>
    </source>
</evidence>
<name>A0A843YCD6_9RHOB</name>
<evidence type="ECO:0000256" key="3">
    <source>
        <dbReference type="ARBA" id="ARBA00022475"/>
    </source>
</evidence>
<dbReference type="InterPro" id="IPR055348">
    <property type="entry name" value="DctQ"/>
</dbReference>
<dbReference type="InterPro" id="IPR007387">
    <property type="entry name" value="TRAP_DctQ"/>
</dbReference>
<dbReference type="PANTHER" id="PTHR35011">
    <property type="entry name" value="2,3-DIKETO-L-GULONATE TRAP TRANSPORTER SMALL PERMEASE PROTEIN YIAM"/>
    <property type="match status" value="1"/>
</dbReference>
<evidence type="ECO:0000259" key="11">
    <source>
        <dbReference type="Pfam" id="PF04290"/>
    </source>
</evidence>
<keyword evidence="7 9" id="KW-0472">Membrane</keyword>
<evidence type="ECO:0000313" key="13">
    <source>
        <dbReference type="Proteomes" id="UP000444174"/>
    </source>
</evidence>
<reference evidence="12 13" key="1">
    <citation type="submission" date="2019-10" db="EMBL/GenBank/DDBJ databases">
        <title>Epibacterium sp. nov., isolated from seawater.</title>
        <authorList>
            <person name="Zhang X."/>
            <person name="Li N."/>
        </authorList>
    </citation>
    <scope>NUCLEOTIDE SEQUENCE [LARGE SCALE GENOMIC DNA]</scope>
    <source>
        <strain evidence="12 13">SM1979</strain>
    </source>
</reference>
<comment type="caution">
    <text evidence="12">The sequence shown here is derived from an EMBL/GenBank/DDBJ whole genome shotgun (WGS) entry which is preliminary data.</text>
</comment>
<evidence type="ECO:0000256" key="2">
    <source>
        <dbReference type="ARBA" id="ARBA00022448"/>
    </source>
</evidence>
<evidence type="ECO:0000256" key="6">
    <source>
        <dbReference type="ARBA" id="ARBA00022989"/>
    </source>
</evidence>
<proteinExistence type="inferred from homology"/>
<feature type="region of interest" description="Disordered" evidence="10">
    <location>
        <begin position="1"/>
        <end position="28"/>
    </location>
</feature>
<evidence type="ECO:0000256" key="9">
    <source>
        <dbReference type="RuleBase" id="RU369079"/>
    </source>
</evidence>
<keyword evidence="4 9" id="KW-0997">Cell inner membrane</keyword>
<keyword evidence="3" id="KW-1003">Cell membrane</keyword>
<dbReference type="AlphaFoldDB" id="A0A843YCD6"/>
<dbReference type="Proteomes" id="UP000444174">
    <property type="component" value="Unassembled WGS sequence"/>
</dbReference>
<keyword evidence="2 9" id="KW-0813">Transport</keyword>
<feature type="transmembrane region" description="Helical" evidence="9">
    <location>
        <begin position="143"/>
        <end position="164"/>
    </location>
</feature>
<evidence type="ECO:0000256" key="10">
    <source>
        <dbReference type="SAM" id="MobiDB-lite"/>
    </source>
</evidence>
<comment type="subunit">
    <text evidence="9">The complex comprises the extracytoplasmic solute receptor protein and the two transmembrane proteins.</text>
</comment>
<feature type="transmembrane region" description="Helical" evidence="9">
    <location>
        <begin position="103"/>
        <end position="122"/>
    </location>
</feature>
<comment type="function">
    <text evidence="9">Part of the tripartite ATP-independent periplasmic (TRAP) transport system.</text>
</comment>
<dbReference type="Pfam" id="PF04290">
    <property type="entry name" value="DctQ"/>
    <property type="match status" value="1"/>
</dbReference>
<evidence type="ECO:0000256" key="8">
    <source>
        <dbReference type="ARBA" id="ARBA00038436"/>
    </source>
</evidence>
<keyword evidence="6 9" id="KW-1133">Transmembrane helix</keyword>
<feature type="transmembrane region" description="Helical" evidence="9">
    <location>
        <begin position="72"/>
        <end position="91"/>
    </location>
</feature>
<feature type="domain" description="Tripartite ATP-independent periplasmic transporters DctQ component" evidence="11">
    <location>
        <begin position="77"/>
        <end position="207"/>
    </location>
</feature>
<dbReference type="GO" id="GO:0022857">
    <property type="term" value="F:transmembrane transporter activity"/>
    <property type="evidence" value="ECO:0007669"/>
    <property type="project" value="UniProtKB-UniRule"/>
</dbReference>
<protein>
    <recommendedName>
        <fullName evidence="9">TRAP transporter small permease protein</fullName>
    </recommendedName>
</protein>
<dbReference type="EMBL" id="WIBF01000006">
    <property type="protein sequence ID" value="MQQ08970.1"/>
    <property type="molecule type" value="Genomic_DNA"/>
</dbReference>
<dbReference type="GO" id="GO:0005886">
    <property type="term" value="C:plasma membrane"/>
    <property type="evidence" value="ECO:0007669"/>
    <property type="project" value="UniProtKB-SubCell"/>
</dbReference>
<sequence>MISGPPPPKKSGTSSCATADPAPRTRSKVRGCSTPWPFFTFKTRHETLMSYALRLADGIDWLTRLIGRIASALLLGMISLVFFNVAGRYVFGASPIWMQELEWHFLVPIALLGITVLMMDGGHVRVDMLYDRFPRRVQHAIDCVTMILGVCVSLLFIKYASGYVANSFSILEGSPDPGGLPGRWLVKGFIPVGFGFLALQCLANAIRHGDAFLNGEA</sequence>
<dbReference type="PANTHER" id="PTHR35011:SF4">
    <property type="entry name" value="SLL1102 PROTEIN"/>
    <property type="match status" value="1"/>
</dbReference>
<organism evidence="12 13">
    <name type="scientific">Tritonibacter litoralis</name>
    <dbReference type="NCBI Taxonomy" id="2662264"/>
    <lineage>
        <taxon>Bacteria</taxon>
        <taxon>Pseudomonadati</taxon>
        <taxon>Pseudomonadota</taxon>
        <taxon>Alphaproteobacteria</taxon>
        <taxon>Rhodobacterales</taxon>
        <taxon>Paracoccaceae</taxon>
        <taxon>Tritonibacter</taxon>
    </lineage>
</organism>
<gene>
    <name evidence="12" type="ORF">GFB49_10940</name>
</gene>
<evidence type="ECO:0000313" key="12">
    <source>
        <dbReference type="EMBL" id="MQQ08970.1"/>
    </source>
</evidence>
<keyword evidence="13" id="KW-1185">Reference proteome</keyword>
<evidence type="ECO:0000256" key="4">
    <source>
        <dbReference type="ARBA" id="ARBA00022519"/>
    </source>
</evidence>
<accession>A0A843YCD6</accession>
<keyword evidence="5 9" id="KW-0812">Transmembrane</keyword>
<evidence type="ECO:0000256" key="5">
    <source>
        <dbReference type="ARBA" id="ARBA00022692"/>
    </source>
</evidence>
<comment type="subcellular location">
    <subcellularLocation>
        <location evidence="1 9">Cell inner membrane</location>
        <topology evidence="1 9">Multi-pass membrane protein</topology>
    </subcellularLocation>
</comment>
<evidence type="ECO:0000256" key="1">
    <source>
        <dbReference type="ARBA" id="ARBA00004429"/>
    </source>
</evidence>
<comment type="similarity">
    <text evidence="8 9">Belongs to the TRAP transporter small permease family.</text>
</comment>
<feature type="transmembrane region" description="Helical" evidence="9">
    <location>
        <begin position="184"/>
        <end position="203"/>
    </location>
</feature>